<sequence length="178" mass="19734">MRKWWKKGPKQETFRERPCLVSLQDRYVLVIGDHSEWCDCLQSVEYCEPGHAVVNDNDAFFRVPAAAGSTWTHPAPALPEKLVQCRAAELDGRVFVVGIAASECTRVAVFCPQMGVGDEEPVRLGGQWFLLSPESTPSSPSSNLVSHAGCLYLLGTRLLYSHSSFLFFLQTLRLGMTG</sequence>
<dbReference type="AlphaFoldDB" id="A0A3P6QHZ2"/>
<evidence type="ECO:0000313" key="2">
    <source>
        <dbReference type="Proteomes" id="UP000281553"/>
    </source>
</evidence>
<name>A0A3P6QHZ2_DIBLA</name>
<accession>A0A3P6QHZ2</accession>
<keyword evidence="2" id="KW-1185">Reference proteome</keyword>
<reference evidence="1 2" key="1">
    <citation type="submission" date="2018-11" db="EMBL/GenBank/DDBJ databases">
        <authorList>
            <consortium name="Pathogen Informatics"/>
        </authorList>
    </citation>
    <scope>NUCLEOTIDE SEQUENCE [LARGE SCALE GENOMIC DNA]</scope>
</reference>
<dbReference type="SUPFAM" id="SSF117281">
    <property type="entry name" value="Kelch motif"/>
    <property type="match status" value="1"/>
</dbReference>
<dbReference type="EMBL" id="UYRU01006297">
    <property type="protein sequence ID" value="VDK39905.1"/>
    <property type="molecule type" value="Genomic_DNA"/>
</dbReference>
<dbReference type="Gene3D" id="2.120.10.80">
    <property type="entry name" value="Kelch-type beta propeller"/>
    <property type="match status" value="1"/>
</dbReference>
<dbReference type="InterPro" id="IPR015915">
    <property type="entry name" value="Kelch-typ_b-propeller"/>
</dbReference>
<organism evidence="1 2">
    <name type="scientific">Dibothriocephalus latus</name>
    <name type="common">Fish tapeworm</name>
    <name type="synonym">Diphyllobothrium latum</name>
    <dbReference type="NCBI Taxonomy" id="60516"/>
    <lineage>
        <taxon>Eukaryota</taxon>
        <taxon>Metazoa</taxon>
        <taxon>Spiralia</taxon>
        <taxon>Lophotrochozoa</taxon>
        <taxon>Platyhelminthes</taxon>
        <taxon>Cestoda</taxon>
        <taxon>Eucestoda</taxon>
        <taxon>Diphyllobothriidea</taxon>
        <taxon>Diphyllobothriidae</taxon>
        <taxon>Dibothriocephalus</taxon>
    </lineage>
</organism>
<gene>
    <name evidence="1" type="ORF">DILT_LOCUS1081</name>
</gene>
<dbReference type="OrthoDB" id="6317483at2759"/>
<proteinExistence type="predicted"/>
<dbReference type="Proteomes" id="UP000281553">
    <property type="component" value="Unassembled WGS sequence"/>
</dbReference>
<evidence type="ECO:0000313" key="1">
    <source>
        <dbReference type="EMBL" id="VDK39905.1"/>
    </source>
</evidence>
<protein>
    <submittedName>
        <fullName evidence="1">Uncharacterized protein</fullName>
    </submittedName>
</protein>